<dbReference type="InterPro" id="IPR051317">
    <property type="entry name" value="Gfo/Idh/MocA_oxidoreduct"/>
</dbReference>
<reference evidence="2" key="1">
    <citation type="submission" date="2021-06" db="EMBL/GenBank/DDBJ databases">
        <title>Halomicroarcula sp. F24A a new haloarchaeum isolated from saline soil.</title>
        <authorList>
            <person name="Duran-Viseras A."/>
            <person name="Sanchez-Porro C."/>
            <person name="Ventosa A."/>
        </authorList>
    </citation>
    <scope>NUCLEOTIDE SEQUENCE</scope>
    <source>
        <strain evidence="2">F24A</strain>
    </source>
</reference>
<dbReference type="Proteomes" id="UP000783863">
    <property type="component" value="Unassembled WGS sequence"/>
</dbReference>
<dbReference type="PANTHER" id="PTHR43708:SF4">
    <property type="entry name" value="OXIDOREDUCTASE YCEM-RELATED"/>
    <property type="match status" value="1"/>
</dbReference>
<evidence type="ECO:0000259" key="1">
    <source>
        <dbReference type="Pfam" id="PF01408"/>
    </source>
</evidence>
<dbReference type="SUPFAM" id="SSF51735">
    <property type="entry name" value="NAD(P)-binding Rossmann-fold domains"/>
    <property type="match status" value="1"/>
</dbReference>
<dbReference type="Gene3D" id="3.30.360.10">
    <property type="entry name" value="Dihydrodipicolinate Reductase, domain 2"/>
    <property type="match status" value="1"/>
</dbReference>
<evidence type="ECO:0000313" key="3">
    <source>
        <dbReference type="Proteomes" id="UP000783863"/>
    </source>
</evidence>
<name>A0A8J8CE89_9EURY</name>
<dbReference type="Pfam" id="PF01408">
    <property type="entry name" value="GFO_IDH_MocA"/>
    <property type="match status" value="1"/>
</dbReference>
<dbReference type="PANTHER" id="PTHR43708">
    <property type="entry name" value="CONSERVED EXPRESSED OXIDOREDUCTASE (EUROFUNG)"/>
    <property type="match status" value="1"/>
</dbReference>
<organism evidence="2 3">
    <name type="scientific">Haloarcula salinisoli</name>
    <dbReference type="NCBI Taxonomy" id="2487746"/>
    <lineage>
        <taxon>Archaea</taxon>
        <taxon>Methanobacteriati</taxon>
        <taxon>Methanobacteriota</taxon>
        <taxon>Stenosarchaea group</taxon>
        <taxon>Halobacteria</taxon>
        <taxon>Halobacteriales</taxon>
        <taxon>Haloarculaceae</taxon>
        <taxon>Haloarcula</taxon>
    </lineage>
</organism>
<gene>
    <name evidence="2" type="ORF">EGD98_17255</name>
</gene>
<sequence length="308" mass="33633">MSGIDVGVVGISEGNGHPYSFASIVNGYDDAGFRASDWSVIHDYLAEKDPSEFGFDGVEVTQAWTQDPEETDTLCRAAKIPTAADSLDGMADAVDAVLVARDDYETHLEMAEPFLDRGIPTFVDKPLALDPDEVAAFEPYLRDGLLLSCSGFRYARELDGPRADTAQYGPITLVDGVVLNDWSKYGVHLLDAVFGVLDARPETVTATGSQPTTVTITTTGEATVQIAALGDAPITFDVSFYGRDEVTRHRLRDNFRAFRRTLWHFFEMVRTGEPAIPPRETLDVIRTVVAGRRSLSTGDTVAVEDVTF</sequence>
<feature type="domain" description="Gfo/Idh/MocA-like oxidoreductase N-terminal" evidence="1">
    <location>
        <begin position="56"/>
        <end position="134"/>
    </location>
</feature>
<dbReference type="Gene3D" id="3.40.50.720">
    <property type="entry name" value="NAD(P)-binding Rossmann-like Domain"/>
    <property type="match status" value="1"/>
</dbReference>
<dbReference type="InterPro" id="IPR036291">
    <property type="entry name" value="NAD(P)-bd_dom_sf"/>
</dbReference>
<accession>A0A8J8CE89</accession>
<dbReference type="GO" id="GO:0000166">
    <property type="term" value="F:nucleotide binding"/>
    <property type="evidence" value="ECO:0007669"/>
    <property type="project" value="InterPro"/>
</dbReference>
<comment type="caution">
    <text evidence="2">The sequence shown here is derived from an EMBL/GenBank/DDBJ whole genome shotgun (WGS) entry which is preliminary data.</text>
</comment>
<evidence type="ECO:0000313" key="2">
    <source>
        <dbReference type="EMBL" id="MBX0305410.1"/>
    </source>
</evidence>
<dbReference type="InterPro" id="IPR000683">
    <property type="entry name" value="Gfo/Idh/MocA-like_OxRdtase_N"/>
</dbReference>
<dbReference type="AlphaFoldDB" id="A0A8J8CE89"/>
<dbReference type="EMBL" id="RKLQ01000003">
    <property type="protein sequence ID" value="MBX0305410.1"/>
    <property type="molecule type" value="Genomic_DNA"/>
</dbReference>
<proteinExistence type="predicted"/>
<dbReference type="RefSeq" id="WP_220589644.1">
    <property type="nucleotide sequence ID" value="NZ_RKLQ01000003.1"/>
</dbReference>
<protein>
    <submittedName>
        <fullName evidence="2">Gfo/Idh/MocA family oxidoreductase</fullName>
    </submittedName>
</protein>
<keyword evidence="3" id="KW-1185">Reference proteome</keyword>